<name>A0A3M7PBW8_BRAPC</name>
<protein>
    <submittedName>
        <fullName evidence="1">Uncharacterized protein</fullName>
    </submittedName>
</protein>
<organism evidence="1 2">
    <name type="scientific">Brachionus plicatilis</name>
    <name type="common">Marine rotifer</name>
    <name type="synonym">Brachionus muelleri</name>
    <dbReference type="NCBI Taxonomy" id="10195"/>
    <lineage>
        <taxon>Eukaryota</taxon>
        <taxon>Metazoa</taxon>
        <taxon>Spiralia</taxon>
        <taxon>Gnathifera</taxon>
        <taxon>Rotifera</taxon>
        <taxon>Eurotatoria</taxon>
        <taxon>Monogononta</taxon>
        <taxon>Pseudotrocha</taxon>
        <taxon>Ploima</taxon>
        <taxon>Brachionidae</taxon>
        <taxon>Brachionus</taxon>
    </lineage>
</organism>
<sequence>MSFGQLFFYGTVLPSLLNIFTDYLKSLFERKKGFISFKSFIYLNFLKYAPKTGFEISSDLKTGFKNWNRSTIFRPILNFVRIIQIEFFIP</sequence>
<dbReference type="Proteomes" id="UP000276133">
    <property type="component" value="Unassembled WGS sequence"/>
</dbReference>
<evidence type="ECO:0000313" key="1">
    <source>
        <dbReference type="EMBL" id="RMZ96187.1"/>
    </source>
</evidence>
<reference evidence="1 2" key="1">
    <citation type="journal article" date="2018" name="Sci. Rep.">
        <title>Genomic signatures of local adaptation to the degree of environmental predictability in rotifers.</title>
        <authorList>
            <person name="Franch-Gras L."/>
            <person name="Hahn C."/>
            <person name="Garcia-Roger E.M."/>
            <person name="Carmona M.J."/>
            <person name="Serra M."/>
            <person name="Gomez A."/>
        </authorList>
    </citation>
    <scope>NUCLEOTIDE SEQUENCE [LARGE SCALE GENOMIC DNA]</scope>
    <source>
        <strain evidence="1">HYR1</strain>
    </source>
</reference>
<comment type="caution">
    <text evidence="1">The sequence shown here is derived from an EMBL/GenBank/DDBJ whole genome shotgun (WGS) entry which is preliminary data.</text>
</comment>
<dbReference type="AlphaFoldDB" id="A0A3M7PBW8"/>
<accession>A0A3M7PBW8</accession>
<dbReference type="EMBL" id="REGN01012297">
    <property type="protein sequence ID" value="RMZ96187.1"/>
    <property type="molecule type" value="Genomic_DNA"/>
</dbReference>
<proteinExistence type="predicted"/>
<gene>
    <name evidence="1" type="ORF">BpHYR1_039954</name>
</gene>
<keyword evidence="2" id="KW-1185">Reference proteome</keyword>
<evidence type="ECO:0000313" key="2">
    <source>
        <dbReference type="Proteomes" id="UP000276133"/>
    </source>
</evidence>